<dbReference type="GO" id="GO:0046872">
    <property type="term" value="F:metal ion binding"/>
    <property type="evidence" value="ECO:0007669"/>
    <property type="project" value="UniProtKB-KW"/>
</dbReference>
<keyword evidence="14" id="KW-1185">Reference proteome</keyword>
<evidence type="ECO:0000313" key="13">
    <source>
        <dbReference type="EMBL" id="KAF2859720.1"/>
    </source>
</evidence>
<feature type="active site" description="O-(5'-phospho-DNA)-tyrosine intermediate" evidence="10">
    <location>
        <position position="81"/>
    </location>
</feature>
<proteinExistence type="inferred from homology"/>
<evidence type="ECO:0000256" key="5">
    <source>
        <dbReference type="ARBA" id="ARBA00022723"/>
    </source>
</evidence>
<dbReference type="InterPro" id="IPR036388">
    <property type="entry name" value="WH-like_DNA-bd_sf"/>
</dbReference>
<feature type="domain" description="Spo11/DNA topoisomerase VI subunit A N-terminal" evidence="11">
    <location>
        <begin position="52"/>
        <end position="113"/>
    </location>
</feature>
<evidence type="ECO:0000313" key="14">
    <source>
        <dbReference type="Proteomes" id="UP000799421"/>
    </source>
</evidence>
<dbReference type="EMBL" id="MU005989">
    <property type="protein sequence ID" value="KAF2859720.1"/>
    <property type="molecule type" value="Genomic_DNA"/>
</dbReference>
<dbReference type="PRINTS" id="PR01550">
    <property type="entry name" value="TOP6AFAMILY"/>
</dbReference>
<dbReference type="GO" id="GO:0007131">
    <property type="term" value="P:reciprocal meiotic recombination"/>
    <property type="evidence" value="ECO:0007669"/>
    <property type="project" value="TreeGrafter"/>
</dbReference>
<keyword evidence="5" id="KW-0479">Metal-binding</keyword>
<keyword evidence="7 10" id="KW-0799">Topoisomerase</keyword>
<evidence type="ECO:0000256" key="10">
    <source>
        <dbReference type="PROSITE-ProRule" id="PRU01385"/>
    </source>
</evidence>
<comment type="similarity">
    <text evidence="3 10">Belongs to the TOP6A family.</text>
</comment>
<comment type="catalytic activity">
    <reaction evidence="1 10">
        <text>ATP-dependent breakage, passage and rejoining of double-stranded DNA.</text>
        <dbReference type="EC" id="5.6.2.2"/>
    </reaction>
</comment>
<dbReference type="OrthoDB" id="5377392at2759"/>
<dbReference type="GO" id="GO:0003677">
    <property type="term" value="F:DNA binding"/>
    <property type="evidence" value="ECO:0007669"/>
    <property type="project" value="UniProtKB-UniRule"/>
</dbReference>
<dbReference type="SUPFAM" id="SSF56726">
    <property type="entry name" value="DNA topoisomerase IV, alpha subunit"/>
    <property type="match status" value="1"/>
</dbReference>
<dbReference type="GO" id="GO:0000228">
    <property type="term" value="C:nuclear chromosome"/>
    <property type="evidence" value="ECO:0007669"/>
    <property type="project" value="TreeGrafter"/>
</dbReference>
<keyword evidence="6" id="KW-0460">Magnesium</keyword>
<dbReference type="AlphaFoldDB" id="A0A6A7BWV9"/>
<evidence type="ECO:0000259" key="12">
    <source>
        <dbReference type="Pfam" id="PF21180"/>
    </source>
</evidence>
<sequence>MSIQFQIETHLHKLTNQLLSPDRKEITITLPRPARSTPTKISFPGRNADEAWRFTVVLRLMEMIHEALRNDTVLSKRDLYYRDPALFRTQATVDRWVDILAASFGVSREQLNVTAAAKGLVAGNIIFTLQTNYRTPSGVGHQTLRPPTSGFLIPPTRSITHLTLPRNITVLVLEKEATFRSLLSTQFWRSHSSHLVAITGKGYADLSTRSVLHKLCTPSRVNGHAAPKVVGLVDWDPDGVNILLVYRGLGGGDGEACVARTAATAAAPAARPVPERLDGSLFTPQIEYLGLRSEHLASNERGVLELTGRDRRKAVSMLRRLREGEAEYREYRDALQEMLVLNAKAELQVLDDGEGVEGLLRGVCC</sequence>
<dbReference type="Gene3D" id="1.10.10.10">
    <property type="entry name" value="Winged helix-like DNA-binding domain superfamily/Winged helix DNA-binding domain"/>
    <property type="match status" value="1"/>
</dbReference>
<dbReference type="InterPro" id="IPR034136">
    <property type="entry name" value="TOPRIM_Topo6A/Spo11"/>
</dbReference>
<gene>
    <name evidence="13" type="ORF">K470DRAFT_218572</name>
</gene>
<dbReference type="InterPro" id="IPR013049">
    <property type="entry name" value="Spo11/TopoVI_A_N"/>
</dbReference>
<dbReference type="InterPro" id="IPR002815">
    <property type="entry name" value="Spo11/TopoVI_A"/>
</dbReference>
<dbReference type="Proteomes" id="UP000799421">
    <property type="component" value="Unassembled WGS sequence"/>
</dbReference>
<evidence type="ECO:0000256" key="9">
    <source>
        <dbReference type="ARBA" id="ARBA00023235"/>
    </source>
</evidence>
<keyword evidence="8 10" id="KW-0238">DNA-binding</keyword>
<dbReference type="CDD" id="cd00223">
    <property type="entry name" value="TOPRIM_TopoIIB_SPO"/>
    <property type="match status" value="1"/>
</dbReference>
<dbReference type="GO" id="GO:0003918">
    <property type="term" value="F:DNA topoisomerase type II (double strand cut, ATP-hydrolyzing) activity"/>
    <property type="evidence" value="ECO:0007669"/>
    <property type="project" value="UniProtKB-UniRule"/>
</dbReference>
<reference evidence="13" key="1">
    <citation type="journal article" date="2020" name="Stud. Mycol.">
        <title>101 Dothideomycetes genomes: a test case for predicting lifestyles and emergence of pathogens.</title>
        <authorList>
            <person name="Haridas S."/>
            <person name="Albert R."/>
            <person name="Binder M."/>
            <person name="Bloem J."/>
            <person name="Labutti K."/>
            <person name="Salamov A."/>
            <person name="Andreopoulos B."/>
            <person name="Baker S."/>
            <person name="Barry K."/>
            <person name="Bills G."/>
            <person name="Bluhm B."/>
            <person name="Cannon C."/>
            <person name="Castanera R."/>
            <person name="Culley D."/>
            <person name="Daum C."/>
            <person name="Ezra D."/>
            <person name="Gonzalez J."/>
            <person name="Henrissat B."/>
            <person name="Kuo A."/>
            <person name="Liang C."/>
            <person name="Lipzen A."/>
            <person name="Lutzoni F."/>
            <person name="Magnuson J."/>
            <person name="Mondo S."/>
            <person name="Nolan M."/>
            <person name="Ohm R."/>
            <person name="Pangilinan J."/>
            <person name="Park H.-J."/>
            <person name="Ramirez L."/>
            <person name="Alfaro M."/>
            <person name="Sun H."/>
            <person name="Tritt A."/>
            <person name="Yoshinaga Y."/>
            <person name="Zwiers L.-H."/>
            <person name="Turgeon B."/>
            <person name="Goodwin S."/>
            <person name="Spatafora J."/>
            <person name="Crous P."/>
            <person name="Grigoriev I."/>
        </authorList>
    </citation>
    <scope>NUCLEOTIDE SEQUENCE</scope>
    <source>
        <strain evidence="13">CBS 480.64</strain>
    </source>
</reference>
<dbReference type="Pfam" id="PF04406">
    <property type="entry name" value="TP6A_N"/>
    <property type="match status" value="1"/>
</dbReference>
<evidence type="ECO:0000256" key="7">
    <source>
        <dbReference type="ARBA" id="ARBA00023029"/>
    </source>
</evidence>
<keyword evidence="9 10" id="KW-0413">Isomerase</keyword>
<dbReference type="PANTHER" id="PTHR10848:SF0">
    <property type="entry name" value="MEIOTIC RECOMBINATION PROTEIN SPO11"/>
    <property type="match status" value="1"/>
</dbReference>
<dbReference type="Gene3D" id="3.40.1360.10">
    <property type="match status" value="1"/>
</dbReference>
<accession>A0A6A7BWV9</accession>
<name>A0A6A7BWV9_9PEZI</name>
<evidence type="ECO:0000256" key="4">
    <source>
        <dbReference type="ARBA" id="ARBA00012895"/>
    </source>
</evidence>
<dbReference type="GO" id="GO:0005524">
    <property type="term" value="F:ATP binding"/>
    <property type="evidence" value="ECO:0007669"/>
    <property type="project" value="InterPro"/>
</dbReference>
<evidence type="ECO:0000256" key="8">
    <source>
        <dbReference type="ARBA" id="ARBA00023125"/>
    </source>
</evidence>
<evidence type="ECO:0000256" key="2">
    <source>
        <dbReference type="ARBA" id="ARBA00001946"/>
    </source>
</evidence>
<dbReference type="GO" id="GO:0000706">
    <property type="term" value="P:meiotic DNA double-strand break processing"/>
    <property type="evidence" value="ECO:0007669"/>
    <property type="project" value="TreeGrafter"/>
</dbReference>
<evidence type="ECO:0000259" key="11">
    <source>
        <dbReference type="Pfam" id="PF04406"/>
    </source>
</evidence>
<evidence type="ECO:0000256" key="6">
    <source>
        <dbReference type="ARBA" id="ARBA00022842"/>
    </source>
</evidence>
<dbReference type="Pfam" id="PF21180">
    <property type="entry name" value="TOP6A-Spo11_Toprim"/>
    <property type="match status" value="1"/>
</dbReference>
<comment type="cofactor">
    <cofactor evidence="2">
        <name>Mg(2+)</name>
        <dbReference type="ChEBI" id="CHEBI:18420"/>
    </cofactor>
</comment>
<dbReference type="PROSITE" id="PS52041">
    <property type="entry name" value="TOPO_IIB"/>
    <property type="match status" value="1"/>
</dbReference>
<evidence type="ECO:0000256" key="3">
    <source>
        <dbReference type="ARBA" id="ARBA00006559"/>
    </source>
</evidence>
<organism evidence="13 14">
    <name type="scientific">Piedraia hortae CBS 480.64</name>
    <dbReference type="NCBI Taxonomy" id="1314780"/>
    <lineage>
        <taxon>Eukaryota</taxon>
        <taxon>Fungi</taxon>
        <taxon>Dikarya</taxon>
        <taxon>Ascomycota</taxon>
        <taxon>Pezizomycotina</taxon>
        <taxon>Dothideomycetes</taxon>
        <taxon>Dothideomycetidae</taxon>
        <taxon>Capnodiales</taxon>
        <taxon>Piedraiaceae</taxon>
        <taxon>Piedraia</taxon>
    </lineage>
</organism>
<evidence type="ECO:0000256" key="1">
    <source>
        <dbReference type="ARBA" id="ARBA00000185"/>
    </source>
</evidence>
<feature type="domain" description="Topoisomerase 6 subunit A/Spo11 TOPRIM" evidence="12">
    <location>
        <begin position="170"/>
        <end position="247"/>
    </location>
</feature>
<protein>
    <recommendedName>
        <fullName evidence="4">DNA topoisomerase (ATP-hydrolyzing)</fullName>
        <ecNumber evidence="4">5.6.2.2</ecNumber>
    </recommendedName>
</protein>
<dbReference type="InterPro" id="IPR036078">
    <property type="entry name" value="Spo11/TopoVI_A_sf"/>
</dbReference>
<dbReference type="GO" id="GO:0042138">
    <property type="term" value="P:meiotic DNA double-strand break formation"/>
    <property type="evidence" value="ECO:0007669"/>
    <property type="project" value="TreeGrafter"/>
</dbReference>
<dbReference type="PANTHER" id="PTHR10848">
    <property type="entry name" value="MEIOTIC RECOMBINATION PROTEIN SPO11"/>
    <property type="match status" value="1"/>
</dbReference>
<dbReference type="EC" id="5.6.2.2" evidence="4"/>